<protein>
    <submittedName>
        <fullName evidence="3">Fluoroacetate dehalogenase</fullName>
        <ecNumber evidence="3">3.8.1.3</ecNumber>
    </submittedName>
</protein>
<dbReference type="Proteomes" id="UP000037939">
    <property type="component" value="Unassembled WGS sequence"/>
</dbReference>
<evidence type="ECO:0000256" key="1">
    <source>
        <dbReference type="SAM" id="SignalP"/>
    </source>
</evidence>
<dbReference type="InterPro" id="IPR000073">
    <property type="entry name" value="AB_hydrolase_1"/>
</dbReference>
<feature type="chain" id="PRO_5005849765" evidence="1">
    <location>
        <begin position="25"/>
        <end position="306"/>
    </location>
</feature>
<dbReference type="RefSeq" id="WP_083458802.1">
    <property type="nucleotide sequence ID" value="NZ_LAQT01000003.1"/>
</dbReference>
<dbReference type="EC" id="3.8.1.3" evidence="3"/>
<dbReference type="Gene3D" id="3.40.50.1820">
    <property type="entry name" value="alpha/beta hydrolase"/>
    <property type="match status" value="1"/>
</dbReference>
<dbReference type="GO" id="GO:0016020">
    <property type="term" value="C:membrane"/>
    <property type="evidence" value="ECO:0007669"/>
    <property type="project" value="TreeGrafter"/>
</dbReference>
<organism evidence="3 4">
    <name type="scientific">Amantichitinum ursilacus</name>
    <dbReference type="NCBI Taxonomy" id="857265"/>
    <lineage>
        <taxon>Bacteria</taxon>
        <taxon>Pseudomonadati</taxon>
        <taxon>Pseudomonadota</taxon>
        <taxon>Betaproteobacteria</taxon>
        <taxon>Neisseriales</taxon>
        <taxon>Chitinibacteraceae</taxon>
        <taxon>Amantichitinum</taxon>
    </lineage>
</organism>
<dbReference type="PANTHER" id="PTHR43798:SF33">
    <property type="entry name" value="HYDROLASE, PUTATIVE (AFU_ORTHOLOGUE AFUA_2G14860)-RELATED"/>
    <property type="match status" value="1"/>
</dbReference>
<dbReference type="PANTHER" id="PTHR43798">
    <property type="entry name" value="MONOACYLGLYCEROL LIPASE"/>
    <property type="match status" value="1"/>
</dbReference>
<dbReference type="PATRIC" id="fig|857265.3.peg.1252"/>
<feature type="domain" description="AB hydrolase-1" evidence="2">
    <location>
        <begin position="56"/>
        <end position="299"/>
    </location>
</feature>
<dbReference type="InterPro" id="IPR029058">
    <property type="entry name" value="AB_hydrolase_fold"/>
</dbReference>
<dbReference type="InterPro" id="IPR050266">
    <property type="entry name" value="AB_hydrolase_sf"/>
</dbReference>
<evidence type="ECO:0000313" key="4">
    <source>
        <dbReference type="Proteomes" id="UP000037939"/>
    </source>
</evidence>
<keyword evidence="4" id="KW-1185">Reference proteome</keyword>
<reference evidence="3 4" key="1">
    <citation type="submission" date="2015-07" db="EMBL/GenBank/DDBJ databases">
        <title>Draft genome sequence of the Amantichitinum ursilacus IGB-41, a new chitin-degrading bacterium.</title>
        <authorList>
            <person name="Kirstahler P."/>
            <person name="Guenther M."/>
            <person name="Grumaz C."/>
            <person name="Rupp S."/>
            <person name="Zibek S."/>
            <person name="Sohn K."/>
        </authorList>
    </citation>
    <scope>NUCLEOTIDE SEQUENCE [LARGE SCALE GENOMIC DNA]</scope>
    <source>
        <strain evidence="3 4">IGB-41</strain>
    </source>
</reference>
<keyword evidence="3" id="KW-0378">Hydrolase</keyword>
<dbReference type="AlphaFoldDB" id="A0A0N0GQ05"/>
<dbReference type="GO" id="GO:0018785">
    <property type="term" value="F:haloacetate dehalogenase activity"/>
    <property type="evidence" value="ECO:0007669"/>
    <property type="project" value="UniProtKB-EC"/>
</dbReference>
<name>A0A0N0GQ05_9NEIS</name>
<accession>A0A0N0GQ05</accession>
<evidence type="ECO:0000259" key="2">
    <source>
        <dbReference type="Pfam" id="PF12697"/>
    </source>
</evidence>
<feature type="signal peptide" evidence="1">
    <location>
        <begin position="1"/>
        <end position="24"/>
    </location>
</feature>
<dbReference type="EMBL" id="LAQT01000003">
    <property type="protein sequence ID" value="KPC54202.1"/>
    <property type="molecule type" value="Genomic_DNA"/>
</dbReference>
<dbReference type="PRINTS" id="PR00111">
    <property type="entry name" value="ABHYDROLASE"/>
</dbReference>
<dbReference type="OrthoDB" id="2987348at2"/>
<dbReference type="SUPFAM" id="SSF53474">
    <property type="entry name" value="alpha/beta-Hydrolases"/>
    <property type="match status" value="1"/>
</dbReference>
<proteinExistence type="predicted"/>
<dbReference type="Pfam" id="PF12697">
    <property type="entry name" value="Abhydrolase_6"/>
    <property type="match status" value="1"/>
</dbReference>
<comment type="caution">
    <text evidence="3">The sequence shown here is derived from an EMBL/GenBank/DDBJ whole genome shotgun (WGS) entry which is preliminary data.</text>
</comment>
<gene>
    <name evidence="3" type="ORF">WG78_06115</name>
</gene>
<evidence type="ECO:0000313" key="3">
    <source>
        <dbReference type="EMBL" id="KPC54202.1"/>
    </source>
</evidence>
<sequence>MTGIKKLFTLLTVCAAVVSASAAAGVTPFPPSFKTQIISTNGAKIFVRVGGHGPAVVLLHGFGETGDMWQPLAAQLVANHTVIVPDLRGMGLSDHPAGGYDKKNEARDIAGVLDALQVGQVDVVGHDIGNMVAYAFVAEQPGRVTHLVLMDAPLPGVGPWDEILKSPLLWHFRFGGPDMERLVKGRERIYLDRFWNEFSADPKHFDEASRQHYARLYARPGAMHSGFEQFHAFDQDVIDNHAYLEKGPLTMPVLAIGGAASFGATMATVAQAAASDVTGLVIPGSGHWLMEEQPEPTVKAIVAFLH</sequence>
<dbReference type="STRING" id="857265.WG78_06115"/>
<keyword evidence="1" id="KW-0732">Signal</keyword>